<organism evidence="2 3">
    <name type="scientific">Candidatus Nealsonbacteria bacterium CG_4_9_14_3_um_filter_37_13</name>
    <dbReference type="NCBI Taxonomy" id="1974695"/>
    <lineage>
        <taxon>Bacteria</taxon>
        <taxon>Candidatus Nealsoniibacteriota</taxon>
    </lineage>
</organism>
<feature type="transmembrane region" description="Helical" evidence="1">
    <location>
        <begin position="74"/>
        <end position="93"/>
    </location>
</feature>
<accession>A0A2M7Z507</accession>
<dbReference type="AlphaFoldDB" id="A0A2M7Z507"/>
<evidence type="ECO:0000313" key="2">
    <source>
        <dbReference type="EMBL" id="PJA84235.1"/>
    </source>
</evidence>
<comment type="caution">
    <text evidence="2">The sequence shown here is derived from an EMBL/GenBank/DDBJ whole genome shotgun (WGS) entry which is preliminary data.</text>
</comment>
<keyword evidence="1" id="KW-0812">Transmembrane</keyword>
<reference evidence="3" key="1">
    <citation type="submission" date="2017-09" db="EMBL/GenBank/DDBJ databases">
        <title>Depth-based differentiation of microbial function through sediment-hosted aquifers and enrichment of novel symbionts in the deep terrestrial subsurface.</title>
        <authorList>
            <person name="Probst A.J."/>
            <person name="Ladd B."/>
            <person name="Jarett J.K."/>
            <person name="Geller-Mcgrath D.E."/>
            <person name="Sieber C.M.K."/>
            <person name="Emerson J.B."/>
            <person name="Anantharaman K."/>
            <person name="Thomas B.C."/>
            <person name="Malmstrom R."/>
            <person name="Stieglmeier M."/>
            <person name="Klingl A."/>
            <person name="Woyke T."/>
            <person name="Ryan C.M."/>
            <person name="Banfield J.F."/>
        </authorList>
    </citation>
    <scope>NUCLEOTIDE SEQUENCE [LARGE SCALE GENOMIC DNA]</scope>
</reference>
<keyword evidence="1" id="KW-1133">Transmembrane helix</keyword>
<feature type="transmembrane region" description="Helical" evidence="1">
    <location>
        <begin position="39"/>
        <end position="62"/>
    </location>
</feature>
<dbReference type="Proteomes" id="UP000231034">
    <property type="component" value="Unassembled WGS sequence"/>
</dbReference>
<protein>
    <submittedName>
        <fullName evidence="2">Uncharacterized protein</fullName>
    </submittedName>
</protein>
<evidence type="ECO:0000313" key="3">
    <source>
        <dbReference type="Proteomes" id="UP000231034"/>
    </source>
</evidence>
<sequence>MPAFPRAAFGEVGLPPVTAIEHLTLQNFLITHGSLKNTFLHWGFAHIVFTLGTFITPLNGLLFPFSDFATFNLVSWDGGFLFLLLTRAAQLWLQ</sequence>
<evidence type="ECO:0000256" key="1">
    <source>
        <dbReference type="SAM" id="Phobius"/>
    </source>
</evidence>
<gene>
    <name evidence="2" type="ORF">CO145_01680</name>
</gene>
<name>A0A2M7Z507_9BACT</name>
<proteinExistence type="predicted"/>
<dbReference type="EMBL" id="PFVR01000056">
    <property type="protein sequence ID" value="PJA84235.1"/>
    <property type="molecule type" value="Genomic_DNA"/>
</dbReference>
<keyword evidence="1" id="KW-0472">Membrane</keyword>